<protein>
    <submittedName>
        <fullName evidence="1">Uncharacterized protein</fullName>
    </submittedName>
</protein>
<comment type="caution">
    <text evidence="1">The sequence shown here is derived from an EMBL/GenBank/DDBJ whole genome shotgun (WGS) entry which is preliminary data.</text>
</comment>
<gene>
    <name evidence="1" type="ORF">MSG28_008205</name>
</gene>
<dbReference type="EMBL" id="CM046113">
    <property type="protein sequence ID" value="KAI8421104.1"/>
    <property type="molecule type" value="Genomic_DNA"/>
</dbReference>
<proteinExistence type="predicted"/>
<accession>A0ACC0JAH5</accession>
<keyword evidence="2" id="KW-1185">Reference proteome</keyword>
<name>A0ACC0JAH5_CHOFU</name>
<dbReference type="Proteomes" id="UP001064048">
    <property type="component" value="Chromosome 13"/>
</dbReference>
<evidence type="ECO:0000313" key="1">
    <source>
        <dbReference type="EMBL" id="KAI8421104.1"/>
    </source>
</evidence>
<feature type="non-terminal residue" evidence="1">
    <location>
        <position position="136"/>
    </location>
</feature>
<feature type="non-terminal residue" evidence="1">
    <location>
        <position position="1"/>
    </location>
</feature>
<sequence>SFVTSQRGNTLISLGGFTFYHKKRESTIGPQNVKKRWVCSTNFSRGCKAVIYTVDDTIVSVRNEHNHDPTFHRIRNELLDEDQPHFVTSRRGRKLIQIGRYTFGFQKHGGAKTRWMCSTHNSRGCKAVMHMVTVEV</sequence>
<reference evidence="1 2" key="1">
    <citation type="journal article" date="2022" name="Genome Biol. Evol.">
        <title>The Spruce Budworm Genome: Reconstructing the Evolutionary History of Antifreeze Proteins.</title>
        <authorList>
            <person name="Beliveau C."/>
            <person name="Gagne P."/>
            <person name="Picq S."/>
            <person name="Vernygora O."/>
            <person name="Keeling C.I."/>
            <person name="Pinkney K."/>
            <person name="Doucet D."/>
            <person name="Wen F."/>
            <person name="Johnston J.S."/>
            <person name="Maaroufi H."/>
            <person name="Boyle B."/>
            <person name="Laroche J."/>
            <person name="Dewar K."/>
            <person name="Juretic N."/>
            <person name="Blackburn G."/>
            <person name="Nisole A."/>
            <person name="Brunet B."/>
            <person name="Brandao M."/>
            <person name="Lumley L."/>
            <person name="Duan J."/>
            <person name="Quan G."/>
            <person name="Lucarotti C.J."/>
            <person name="Roe A.D."/>
            <person name="Sperling F.A.H."/>
            <person name="Levesque R.C."/>
            <person name="Cusson M."/>
        </authorList>
    </citation>
    <scope>NUCLEOTIDE SEQUENCE [LARGE SCALE GENOMIC DNA]</scope>
    <source>
        <strain evidence="1">Glfc:IPQL:Cfum</strain>
    </source>
</reference>
<evidence type="ECO:0000313" key="2">
    <source>
        <dbReference type="Proteomes" id="UP001064048"/>
    </source>
</evidence>
<organism evidence="1 2">
    <name type="scientific">Choristoneura fumiferana</name>
    <name type="common">Spruce budworm moth</name>
    <name type="synonym">Archips fumiferana</name>
    <dbReference type="NCBI Taxonomy" id="7141"/>
    <lineage>
        <taxon>Eukaryota</taxon>
        <taxon>Metazoa</taxon>
        <taxon>Ecdysozoa</taxon>
        <taxon>Arthropoda</taxon>
        <taxon>Hexapoda</taxon>
        <taxon>Insecta</taxon>
        <taxon>Pterygota</taxon>
        <taxon>Neoptera</taxon>
        <taxon>Endopterygota</taxon>
        <taxon>Lepidoptera</taxon>
        <taxon>Glossata</taxon>
        <taxon>Ditrysia</taxon>
        <taxon>Tortricoidea</taxon>
        <taxon>Tortricidae</taxon>
        <taxon>Tortricinae</taxon>
        <taxon>Choristoneura</taxon>
    </lineage>
</organism>